<dbReference type="PANTHER" id="PTHR44858:SF1">
    <property type="entry name" value="UDP-N-ACETYLGLUCOSAMINE--PEPTIDE N-ACETYLGLUCOSAMINYLTRANSFERASE SPINDLY-RELATED"/>
    <property type="match status" value="1"/>
</dbReference>
<dbReference type="InterPro" id="IPR019734">
    <property type="entry name" value="TPR_rpt"/>
</dbReference>
<reference evidence="4 5" key="1">
    <citation type="submission" date="2021-01" db="EMBL/GenBank/DDBJ databases">
        <title>Actinoplanes sp. nov. LDG1-06 isolated from lichen.</title>
        <authorList>
            <person name="Saeng-In P."/>
            <person name="Phongsopitanun W."/>
            <person name="Kanchanasin P."/>
            <person name="Yuki M."/>
            <person name="Kudo T."/>
            <person name="Ohkuma M."/>
            <person name="Tanasupawat S."/>
        </authorList>
    </citation>
    <scope>NUCLEOTIDE SEQUENCE [LARGE SCALE GENOMIC DNA]</scope>
    <source>
        <strain evidence="4 5">LDG1-06</strain>
    </source>
</reference>
<sequence>MESIQAVLRRRRGATFVGRGDELTRFRANFGWSADDERRAFIFTVHGEGGVGKSTLLERWRQFTEARPDLDQAVRPNPESGWVISIRGAVLRNLERHDEALTDLTRAIELDPGAATHVVGRAMAERELGRTEQASADLTRAATLDPTLTWPYGDRQLHTSADR</sequence>
<evidence type="ECO:0000313" key="4">
    <source>
        <dbReference type="EMBL" id="MBM2620020.1"/>
    </source>
</evidence>
<dbReference type="Gene3D" id="1.25.40.10">
    <property type="entry name" value="Tetratricopeptide repeat domain"/>
    <property type="match status" value="1"/>
</dbReference>
<dbReference type="InterPro" id="IPR050498">
    <property type="entry name" value="Ycf3"/>
</dbReference>
<feature type="repeat" description="TPR" evidence="3">
    <location>
        <begin position="81"/>
        <end position="114"/>
    </location>
</feature>
<dbReference type="SMART" id="SM00028">
    <property type="entry name" value="TPR"/>
    <property type="match status" value="2"/>
</dbReference>
<dbReference type="PROSITE" id="PS50005">
    <property type="entry name" value="TPR"/>
    <property type="match status" value="1"/>
</dbReference>
<comment type="caution">
    <text evidence="4">The sequence shown here is derived from an EMBL/GenBank/DDBJ whole genome shotgun (WGS) entry which is preliminary data.</text>
</comment>
<proteinExistence type="predicted"/>
<evidence type="ECO:0000313" key="5">
    <source>
        <dbReference type="Proteomes" id="UP000632138"/>
    </source>
</evidence>
<keyword evidence="1" id="KW-0677">Repeat</keyword>
<evidence type="ECO:0000256" key="2">
    <source>
        <dbReference type="ARBA" id="ARBA00022803"/>
    </source>
</evidence>
<dbReference type="EMBL" id="JAENHP010000013">
    <property type="protein sequence ID" value="MBM2620020.1"/>
    <property type="molecule type" value="Genomic_DNA"/>
</dbReference>
<dbReference type="SUPFAM" id="SSF48452">
    <property type="entry name" value="TPR-like"/>
    <property type="match status" value="1"/>
</dbReference>
<dbReference type="InterPro" id="IPR011990">
    <property type="entry name" value="TPR-like_helical_dom_sf"/>
</dbReference>
<dbReference type="Proteomes" id="UP000632138">
    <property type="component" value="Unassembled WGS sequence"/>
</dbReference>
<dbReference type="PANTHER" id="PTHR44858">
    <property type="entry name" value="TETRATRICOPEPTIDE REPEAT PROTEIN 6"/>
    <property type="match status" value="1"/>
</dbReference>
<gene>
    <name evidence="4" type="ORF">JIG36_31355</name>
</gene>
<keyword evidence="5" id="KW-1185">Reference proteome</keyword>
<dbReference type="Pfam" id="PF13181">
    <property type="entry name" value="TPR_8"/>
    <property type="match status" value="2"/>
</dbReference>
<name>A0ABS2AJP6_9ACTN</name>
<protein>
    <submittedName>
        <fullName evidence="4">Tetratricopeptide repeat protein</fullName>
    </submittedName>
</protein>
<accession>A0ABS2AJP6</accession>
<evidence type="ECO:0000256" key="3">
    <source>
        <dbReference type="PROSITE-ProRule" id="PRU00339"/>
    </source>
</evidence>
<dbReference type="RefSeq" id="WP_203380015.1">
    <property type="nucleotide sequence ID" value="NZ_JAENHP010000013.1"/>
</dbReference>
<evidence type="ECO:0000256" key="1">
    <source>
        <dbReference type="ARBA" id="ARBA00022737"/>
    </source>
</evidence>
<organism evidence="4 5">
    <name type="scientific">Paractinoplanes ovalisporus</name>
    <dbReference type="NCBI Taxonomy" id="2810368"/>
    <lineage>
        <taxon>Bacteria</taxon>
        <taxon>Bacillati</taxon>
        <taxon>Actinomycetota</taxon>
        <taxon>Actinomycetes</taxon>
        <taxon>Micromonosporales</taxon>
        <taxon>Micromonosporaceae</taxon>
        <taxon>Paractinoplanes</taxon>
    </lineage>
</organism>
<keyword evidence="2 3" id="KW-0802">TPR repeat</keyword>